<evidence type="ECO:0000256" key="1">
    <source>
        <dbReference type="ARBA" id="ARBA00001602"/>
    </source>
</evidence>
<dbReference type="InterPro" id="IPR015942">
    <property type="entry name" value="Asp/Glu/hydantoin_racemase"/>
</dbReference>
<evidence type="ECO:0000256" key="5">
    <source>
        <dbReference type="ARBA" id="ARBA00023235"/>
    </source>
</evidence>
<evidence type="ECO:0000256" key="2">
    <source>
        <dbReference type="ARBA" id="ARBA00013090"/>
    </source>
</evidence>
<dbReference type="OrthoDB" id="9801055at2"/>
<dbReference type="Pfam" id="PF01177">
    <property type="entry name" value="Asp_Glu_race"/>
    <property type="match status" value="1"/>
</dbReference>
<comment type="pathway">
    <text evidence="7">Cell wall biogenesis; peptidoglycan biosynthesis.</text>
</comment>
<dbReference type="HAMAP" id="MF_00258">
    <property type="entry name" value="Glu_racemase"/>
    <property type="match status" value="1"/>
</dbReference>
<protein>
    <recommendedName>
        <fullName evidence="2 7">Glutamate racemase</fullName>
        <ecNumber evidence="2 7">5.1.1.3</ecNumber>
    </recommendedName>
</protein>
<keyword evidence="3 7" id="KW-0133">Cell shape</keyword>
<dbReference type="PROSITE" id="PS00923">
    <property type="entry name" value="ASP_GLU_RACEMASE_1"/>
    <property type="match status" value="1"/>
</dbReference>
<keyword evidence="4 7" id="KW-0573">Peptidoglycan synthesis</keyword>
<evidence type="ECO:0000256" key="3">
    <source>
        <dbReference type="ARBA" id="ARBA00022960"/>
    </source>
</evidence>
<dbReference type="SUPFAM" id="SSF53681">
    <property type="entry name" value="Aspartate/glutamate racemase"/>
    <property type="match status" value="2"/>
</dbReference>
<proteinExistence type="inferred from homology"/>
<evidence type="ECO:0000256" key="6">
    <source>
        <dbReference type="ARBA" id="ARBA00023316"/>
    </source>
</evidence>
<comment type="function">
    <text evidence="7">Provides the (R)-glutamate required for cell wall biosynthesis.</text>
</comment>
<dbReference type="InterPro" id="IPR033134">
    <property type="entry name" value="Asp/Glu_racemase_AS_2"/>
</dbReference>
<dbReference type="RefSeq" id="WP_088701128.1">
    <property type="nucleotide sequence ID" value="NZ_JPUA01000034.1"/>
</dbReference>
<dbReference type="EC" id="5.1.1.3" evidence="2 7"/>
<dbReference type="EMBL" id="JPUA01000034">
    <property type="protein sequence ID" value="OWV29122.1"/>
    <property type="molecule type" value="Genomic_DNA"/>
</dbReference>
<dbReference type="PROSITE" id="PS00924">
    <property type="entry name" value="ASP_GLU_RACEMASE_2"/>
    <property type="match status" value="1"/>
</dbReference>
<sequence length="283" mass="29969">MKGPVLIFDSGVGGLSVAQSLRQHYPDAALCYACDNAWLPYGLREDAALTERIVAVCRSAVEACQPSVLVVACNTASTLALENLREQLAIPVVGTVPAIKPAAAISQTRHIGLLATKATVGRPYTQRLIENFASDCVITRVAADALVVEAEAYLAGVTPNIDRMQVALAPLWHAVAPPSSAHCLSSDHQALDTPELDAPQLDTVVLGCTHFPLLKPWLTQLAPVPLHWVDSGDAIARRVGQVVAELNSDHQDGRCFTTAPAANLTAGLARYGFKASQLLNVGD</sequence>
<dbReference type="InterPro" id="IPR004391">
    <property type="entry name" value="Glu_race"/>
</dbReference>
<dbReference type="InterPro" id="IPR018187">
    <property type="entry name" value="Asp/Glu_racemase_AS_1"/>
</dbReference>
<dbReference type="GO" id="GO:0009252">
    <property type="term" value="P:peptidoglycan biosynthetic process"/>
    <property type="evidence" value="ECO:0007669"/>
    <property type="project" value="UniProtKB-UniRule"/>
</dbReference>
<dbReference type="Gene3D" id="3.40.50.1860">
    <property type="match status" value="2"/>
</dbReference>
<evidence type="ECO:0000313" key="8">
    <source>
        <dbReference type="EMBL" id="OWV29122.1"/>
    </source>
</evidence>
<dbReference type="AlphaFoldDB" id="A0A246RY74"/>
<dbReference type="GO" id="GO:0008881">
    <property type="term" value="F:glutamate racemase activity"/>
    <property type="evidence" value="ECO:0007669"/>
    <property type="project" value="UniProtKB-UniRule"/>
</dbReference>
<feature type="binding site" evidence="7">
    <location>
        <begin position="74"/>
        <end position="75"/>
    </location>
    <ligand>
        <name>substrate</name>
    </ligand>
</feature>
<gene>
    <name evidence="7" type="primary">murI</name>
    <name evidence="8" type="ORF">JI62_16050</name>
</gene>
<feature type="binding site" evidence="7">
    <location>
        <begin position="209"/>
        <end position="210"/>
    </location>
    <ligand>
        <name>substrate</name>
    </ligand>
</feature>
<dbReference type="GO" id="GO:0008360">
    <property type="term" value="P:regulation of cell shape"/>
    <property type="evidence" value="ECO:0007669"/>
    <property type="project" value="UniProtKB-KW"/>
</dbReference>
<name>A0A246RY74_9GAMM</name>
<keyword evidence="5 7" id="KW-0413">Isomerase</keyword>
<feature type="binding site" evidence="7">
    <location>
        <begin position="9"/>
        <end position="10"/>
    </location>
    <ligand>
        <name>substrate</name>
    </ligand>
</feature>
<evidence type="ECO:0000256" key="7">
    <source>
        <dbReference type="HAMAP-Rule" id="MF_00258"/>
    </source>
</evidence>
<feature type="binding site" evidence="7">
    <location>
        <begin position="41"/>
        <end position="42"/>
    </location>
    <ligand>
        <name>substrate</name>
    </ligand>
</feature>
<accession>A0A246RY74</accession>
<comment type="similarity">
    <text evidence="7">Belongs to the aspartate/glutamate racemases family.</text>
</comment>
<dbReference type="GO" id="GO:0071555">
    <property type="term" value="P:cell wall organization"/>
    <property type="evidence" value="ECO:0007669"/>
    <property type="project" value="UniProtKB-KW"/>
</dbReference>
<dbReference type="UniPathway" id="UPA00219"/>
<organism evidence="8 9">
    <name type="scientific">Halomonas campaniensis</name>
    <dbReference type="NCBI Taxonomy" id="213554"/>
    <lineage>
        <taxon>Bacteria</taxon>
        <taxon>Pseudomonadati</taxon>
        <taxon>Pseudomonadota</taxon>
        <taxon>Gammaproteobacteria</taxon>
        <taxon>Oceanospirillales</taxon>
        <taxon>Halomonadaceae</taxon>
        <taxon>Halomonas</taxon>
    </lineage>
</organism>
<evidence type="ECO:0000313" key="9">
    <source>
        <dbReference type="Proteomes" id="UP000197334"/>
    </source>
</evidence>
<dbReference type="InterPro" id="IPR001920">
    <property type="entry name" value="Asp/Glu_race"/>
</dbReference>
<comment type="caution">
    <text evidence="8">The sequence shown here is derived from an EMBL/GenBank/DDBJ whole genome shotgun (WGS) entry which is preliminary data.</text>
</comment>
<dbReference type="PANTHER" id="PTHR21198">
    <property type="entry name" value="GLUTAMATE RACEMASE"/>
    <property type="match status" value="1"/>
</dbReference>
<keyword evidence="6 7" id="KW-0961">Cell wall biogenesis/degradation</keyword>
<reference evidence="8 9" key="1">
    <citation type="submission" date="2014-08" db="EMBL/GenBank/DDBJ databases">
        <title>Draft genome sequence of a novel L-asparaginase producing marine bacterium, Halomonas campaniensis.</title>
        <authorList>
            <person name="Sundarakrishnan B."/>
            <person name="Moushumi Priya A."/>
            <person name="Raman G."/>
            <person name="Sakthivel N."/>
            <person name="Park S."/>
            <person name="Jayachandran S."/>
        </authorList>
    </citation>
    <scope>NUCLEOTIDE SEQUENCE [LARGE SCALE GENOMIC DNA]</scope>
    <source>
        <strain evidence="8 9">SK03</strain>
    </source>
</reference>
<dbReference type="PANTHER" id="PTHR21198:SF2">
    <property type="entry name" value="GLUTAMATE RACEMASE"/>
    <property type="match status" value="1"/>
</dbReference>
<feature type="active site" description="Proton donor/acceptor" evidence="7">
    <location>
        <position position="208"/>
    </location>
</feature>
<evidence type="ECO:0000256" key="4">
    <source>
        <dbReference type="ARBA" id="ARBA00022984"/>
    </source>
</evidence>
<comment type="catalytic activity">
    <reaction evidence="1 7">
        <text>L-glutamate = D-glutamate</text>
        <dbReference type="Rhea" id="RHEA:12813"/>
        <dbReference type="ChEBI" id="CHEBI:29985"/>
        <dbReference type="ChEBI" id="CHEBI:29986"/>
        <dbReference type="EC" id="5.1.1.3"/>
    </reaction>
</comment>
<dbReference type="Proteomes" id="UP000197334">
    <property type="component" value="Unassembled WGS sequence"/>
</dbReference>
<keyword evidence="9" id="KW-1185">Reference proteome</keyword>
<feature type="active site" description="Proton donor/acceptor" evidence="7">
    <location>
        <position position="73"/>
    </location>
</feature>